<evidence type="ECO:0000256" key="2">
    <source>
        <dbReference type="PROSITE-ProRule" id="PRU00335"/>
    </source>
</evidence>
<dbReference type="Proteomes" id="UP001595615">
    <property type="component" value="Unassembled WGS sequence"/>
</dbReference>
<evidence type="ECO:0000259" key="3">
    <source>
        <dbReference type="PROSITE" id="PS50977"/>
    </source>
</evidence>
<accession>A0ABV7X578</accession>
<dbReference type="EMBL" id="JBHRXV010000001">
    <property type="protein sequence ID" value="MFC3711286.1"/>
    <property type="molecule type" value="Genomic_DNA"/>
</dbReference>
<dbReference type="InterPro" id="IPR009057">
    <property type="entry name" value="Homeodomain-like_sf"/>
</dbReference>
<organism evidence="4 5">
    <name type="scientific">Sphingoaurantiacus capsulatus</name>
    <dbReference type="NCBI Taxonomy" id="1771310"/>
    <lineage>
        <taxon>Bacteria</taxon>
        <taxon>Pseudomonadati</taxon>
        <taxon>Pseudomonadota</taxon>
        <taxon>Alphaproteobacteria</taxon>
        <taxon>Sphingomonadales</taxon>
        <taxon>Sphingosinicellaceae</taxon>
        <taxon>Sphingoaurantiacus</taxon>
    </lineage>
</organism>
<reference evidence="5" key="1">
    <citation type="journal article" date="2019" name="Int. J. Syst. Evol. Microbiol.">
        <title>The Global Catalogue of Microorganisms (GCM) 10K type strain sequencing project: providing services to taxonomists for standard genome sequencing and annotation.</title>
        <authorList>
            <consortium name="The Broad Institute Genomics Platform"/>
            <consortium name="The Broad Institute Genome Sequencing Center for Infectious Disease"/>
            <person name="Wu L."/>
            <person name="Ma J."/>
        </authorList>
    </citation>
    <scope>NUCLEOTIDE SEQUENCE [LARGE SCALE GENOMIC DNA]</scope>
    <source>
        <strain evidence="5">KCTC 42644</strain>
    </source>
</reference>
<dbReference type="InterPro" id="IPR023772">
    <property type="entry name" value="DNA-bd_HTH_TetR-type_CS"/>
</dbReference>
<keyword evidence="5" id="KW-1185">Reference proteome</keyword>
<dbReference type="PANTHER" id="PTHR30055">
    <property type="entry name" value="HTH-TYPE TRANSCRIPTIONAL REGULATOR RUTR"/>
    <property type="match status" value="1"/>
</dbReference>
<feature type="domain" description="HTH tetR-type" evidence="3">
    <location>
        <begin position="15"/>
        <end position="75"/>
    </location>
</feature>
<comment type="caution">
    <text evidence="4">The sequence shown here is derived from an EMBL/GenBank/DDBJ whole genome shotgun (WGS) entry which is preliminary data.</text>
</comment>
<dbReference type="RefSeq" id="WP_380855901.1">
    <property type="nucleotide sequence ID" value="NZ_JBHRXV010000001.1"/>
</dbReference>
<feature type="DNA-binding region" description="H-T-H motif" evidence="2">
    <location>
        <begin position="38"/>
        <end position="57"/>
    </location>
</feature>
<dbReference type="Gene3D" id="1.10.357.10">
    <property type="entry name" value="Tetracycline Repressor, domain 2"/>
    <property type="match status" value="1"/>
</dbReference>
<name>A0ABV7X578_9SPHN</name>
<evidence type="ECO:0000313" key="5">
    <source>
        <dbReference type="Proteomes" id="UP001595615"/>
    </source>
</evidence>
<dbReference type="InterPro" id="IPR001647">
    <property type="entry name" value="HTH_TetR"/>
</dbReference>
<dbReference type="PANTHER" id="PTHR30055:SF201">
    <property type="entry name" value="TRANSCRIPTIONAL REGULATORY PROTEIN"/>
    <property type="match status" value="1"/>
</dbReference>
<dbReference type="PRINTS" id="PR00455">
    <property type="entry name" value="HTHTETR"/>
</dbReference>
<sequence length="196" mass="20611">MAGNKRRSPTQARAAATVDAILEAGLQLLTADGVAALTTNRIAQRAGVSIGTLYQYFDSKADVLAALADRRAAAVREEIARTVIERPGLGSVRTIVRALTQSFEGTPETQTALLGAMFARDGAALARHHEAFLAAIAGKARLDIELTPERAFVLTHAAISLLRAAAAEPSLALDPDALEDEIVRLMEAYIAALPAG</sequence>
<gene>
    <name evidence="4" type="ORF">ACFOMD_01805</name>
</gene>
<evidence type="ECO:0000313" key="4">
    <source>
        <dbReference type="EMBL" id="MFC3711286.1"/>
    </source>
</evidence>
<dbReference type="PROSITE" id="PS50977">
    <property type="entry name" value="HTH_TETR_2"/>
    <property type="match status" value="1"/>
</dbReference>
<keyword evidence="1 2" id="KW-0238">DNA-binding</keyword>
<dbReference type="Pfam" id="PF00440">
    <property type="entry name" value="TetR_N"/>
    <property type="match status" value="1"/>
</dbReference>
<dbReference type="PROSITE" id="PS01081">
    <property type="entry name" value="HTH_TETR_1"/>
    <property type="match status" value="1"/>
</dbReference>
<dbReference type="SUPFAM" id="SSF46689">
    <property type="entry name" value="Homeodomain-like"/>
    <property type="match status" value="1"/>
</dbReference>
<protein>
    <submittedName>
        <fullName evidence="4">TetR/AcrR family transcriptional regulator</fullName>
    </submittedName>
</protein>
<evidence type="ECO:0000256" key="1">
    <source>
        <dbReference type="ARBA" id="ARBA00023125"/>
    </source>
</evidence>
<dbReference type="InterPro" id="IPR050109">
    <property type="entry name" value="HTH-type_TetR-like_transc_reg"/>
</dbReference>
<proteinExistence type="predicted"/>